<dbReference type="EMBL" id="SRYB01000024">
    <property type="protein sequence ID" value="TGY77453.1"/>
    <property type="molecule type" value="Genomic_DNA"/>
</dbReference>
<gene>
    <name evidence="1" type="ORF">E5331_14175</name>
</gene>
<reference evidence="1" key="1">
    <citation type="submission" date="2019-04" db="EMBL/GenBank/DDBJ databases">
        <title>Microbes associate with the intestines of laboratory mice.</title>
        <authorList>
            <person name="Navarre W."/>
            <person name="Wong E."/>
            <person name="Huang K."/>
            <person name="Tropini C."/>
            <person name="Ng K."/>
            <person name="Yu B."/>
        </authorList>
    </citation>
    <scope>NUCLEOTIDE SEQUENCE</scope>
    <source>
        <strain evidence="1">NM04_E33</strain>
    </source>
</reference>
<proteinExistence type="predicted"/>
<accession>A0AC61REC7</accession>
<sequence length="112" mass="12890">MNFEIYPTEDFQKSFKKLTKRHRSLVADMKEFVKSLKKDPYQGTELSQGIRKIRMAITSKGRGKSGGARIITYTVQFDEFGGKVFLLDIYDKGDFSTIDESVIKAKIRDLEL</sequence>
<protein>
    <submittedName>
        <fullName evidence="1">Uncharacterized protein</fullName>
    </submittedName>
</protein>
<evidence type="ECO:0000313" key="1">
    <source>
        <dbReference type="EMBL" id="TGY77453.1"/>
    </source>
</evidence>
<dbReference type="Proteomes" id="UP000306319">
    <property type="component" value="Unassembled WGS sequence"/>
</dbReference>
<evidence type="ECO:0000313" key="2">
    <source>
        <dbReference type="Proteomes" id="UP000306319"/>
    </source>
</evidence>
<organism evidence="1 2">
    <name type="scientific">Lepagella muris</name>
    <dbReference type="NCBI Taxonomy" id="3032870"/>
    <lineage>
        <taxon>Bacteria</taxon>
        <taxon>Pseudomonadati</taxon>
        <taxon>Bacteroidota</taxon>
        <taxon>Bacteroidia</taxon>
        <taxon>Bacteroidales</taxon>
        <taxon>Muribaculaceae</taxon>
        <taxon>Lepagella</taxon>
    </lineage>
</organism>
<keyword evidence="2" id="KW-1185">Reference proteome</keyword>
<name>A0AC61REC7_9BACT</name>
<comment type="caution">
    <text evidence="1">The sequence shown here is derived from an EMBL/GenBank/DDBJ whole genome shotgun (WGS) entry which is preliminary data.</text>
</comment>